<evidence type="ECO:0000256" key="2">
    <source>
        <dbReference type="ARBA" id="ARBA00014070"/>
    </source>
</evidence>
<dbReference type="SUPFAM" id="SSF110132">
    <property type="entry name" value="BTV NS2-like ssRNA-binding domain"/>
    <property type="match status" value="1"/>
</dbReference>
<evidence type="ECO:0000256" key="3">
    <source>
        <dbReference type="SAM" id="MobiDB-lite"/>
    </source>
</evidence>
<protein>
    <recommendedName>
        <fullName evidence="2">Non-structural protein NS2</fullName>
    </recommendedName>
</protein>
<name>A0A894KJB8_9VIRU</name>
<dbReference type="InterPro" id="IPR007602">
    <property type="entry name" value="BTV_NS2"/>
</dbReference>
<evidence type="ECO:0000313" key="4">
    <source>
        <dbReference type="EMBL" id="QRW41813.1"/>
    </source>
</evidence>
<comment type="function">
    <text evidence="1">Single-stranded RNA-binding protein.</text>
</comment>
<dbReference type="EMBL" id="MW434763">
    <property type="protein sequence ID" value="QRW41813.1"/>
    <property type="molecule type" value="Genomic_RNA"/>
</dbReference>
<organism evidence="4">
    <name type="scientific">Lobuck virus</name>
    <dbReference type="NCBI Taxonomy" id="2800925"/>
    <lineage>
        <taxon>Viruses</taxon>
        <taxon>Riboviria</taxon>
    </lineage>
</organism>
<feature type="region of interest" description="Disordered" evidence="3">
    <location>
        <begin position="240"/>
        <end position="261"/>
    </location>
</feature>
<evidence type="ECO:0000256" key="1">
    <source>
        <dbReference type="ARBA" id="ARBA00002402"/>
    </source>
</evidence>
<proteinExistence type="predicted"/>
<dbReference type="GO" id="GO:0003723">
    <property type="term" value="F:RNA binding"/>
    <property type="evidence" value="ECO:0007669"/>
    <property type="project" value="InterPro"/>
</dbReference>
<reference evidence="4" key="1">
    <citation type="journal article" date="2020" name="bioRxiv">
        <title>Single mosquito metatranscriptomics identifies vectors, emerging pathogens and reservoirs in one assay.</title>
        <authorList>
            <person name="Batson J."/>
            <person name="Dudas G."/>
            <person name="Haas-Stapleton E."/>
            <person name="Kistler A.L."/>
            <person name="Li L.M."/>
            <person name="Logan P."/>
            <person name="Ratnasiri K."/>
            <person name="Retallack H."/>
        </authorList>
    </citation>
    <scope>NUCLEOTIDE SEQUENCE</scope>
    <source>
        <strain evidence="4">CMS001_012_ALCO</strain>
    </source>
</reference>
<accession>A0A894KJB8</accession>
<dbReference type="InterPro" id="IPR037194">
    <property type="entry name" value="NS2_N"/>
</dbReference>
<dbReference type="Pfam" id="PF04514">
    <property type="entry name" value="BTV_NS2"/>
    <property type="match status" value="1"/>
</dbReference>
<sequence>MENQRPPRTQSGDRQPRTPIRTFILYSTTDDNFVGKICKILHSQYLAVKLGVSTHIEAVNTPVPRSTVVTISGPCAFKIIDRETTCYFMISVTGIETRIGRWAQYKFETVETRSRFCKVEIGGQNVDEMLRLGRATGMVLPYTEEEMVGNDDDMELPGVQIVSVETEDLQDMREKMKMERQTKRDLIGLALKESGASRGEGRLYGARPETVAKLQSVKKIVTRVQGKQERLKAENLELKPKMQRSPFSPPVSSPLKDEDDAEGNSTLIAKMMRQHTINDTSLIKTPQEDISVLESTTLADKIRKSTQSTPIHFSPIMSGGFGETDSLMQKMKIQDLTLSPQISQATFKLNEEYKALTAIVQSDERLPPELGMLELGTPVKMGAFERIATTYNFSSGGLLPVFNVNTSSNEYKFVGFERVSRAVVVISAGAILVLPVY</sequence>